<evidence type="ECO:0000313" key="3">
    <source>
        <dbReference type="Proteomes" id="UP000242715"/>
    </source>
</evidence>
<dbReference type="AlphaFoldDB" id="A0A2Z6MIH7"/>
<keyword evidence="3" id="KW-1185">Reference proteome</keyword>
<dbReference type="Proteomes" id="UP000242715">
    <property type="component" value="Unassembled WGS sequence"/>
</dbReference>
<dbReference type="OrthoDB" id="10613339at2759"/>
<accession>A0A2Z6MIH7</accession>
<organism evidence="2 3">
    <name type="scientific">Trifolium subterraneum</name>
    <name type="common">Subterranean clover</name>
    <dbReference type="NCBI Taxonomy" id="3900"/>
    <lineage>
        <taxon>Eukaryota</taxon>
        <taxon>Viridiplantae</taxon>
        <taxon>Streptophyta</taxon>
        <taxon>Embryophyta</taxon>
        <taxon>Tracheophyta</taxon>
        <taxon>Spermatophyta</taxon>
        <taxon>Magnoliopsida</taxon>
        <taxon>eudicotyledons</taxon>
        <taxon>Gunneridae</taxon>
        <taxon>Pentapetalae</taxon>
        <taxon>rosids</taxon>
        <taxon>fabids</taxon>
        <taxon>Fabales</taxon>
        <taxon>Fabaceae</taxon>
        <taxon>Papilionoideae</taxon>
        <taxon>50 kb inversion clade</taxon>
        <taxon>NPAAA clade</taxon>
        <taxon>Hologalegina</taxon>
        <taxon>IRL clade</taxon>
        <taxon>Trifolieae</taxon>
        <taxon>Trifolium</taxon>
    </lineage>
</organism>
<dbReference type="EMBL" id="DF973259">
    <property type="protein sequence ID" value="GAU22975.1"/>
    <property type="molecule type" value="Genomic_DNA"/>
</dbReference>
<evidence type="ECO:0000313" key="2">
    <source>
        <dbReference type="EMBL" id="GAU22975.1"/>
    </source>
</evidence>
<gene>
    <name evidence="2" type="ORF">TSUD_247190</name>
</gene>
<proteinExistence type="predicted"/>
<reference evidence="3" key="1">
    <citation type="journal article" date="2017" name="Front. Plant Sci.">
        <title>Climate Clever Clovers: New Paradigm to Reduce the Environmental Footprint of Ruminants by Breeding Low Methanogenic Forages Utilizing Haplotype Variation.</title>
        <authorList>
            <person name="Kaur P."/>
            <person name="Appels R."/>
            <person name="Bayer P.E."/>
            <person name="Keeble-Gagnere G."/>
            <person name="Wang J."/>
            <person name="Hirakawa H."/>
            <person name="Shirasawa K."/>
            <person name="Vercoe P."/>
            <person name="Stefanova K."/>
            <person name="Durmic Z."/>
            <person name="Nichols P."/>
            <person name="Revell C."/>
            <person name="Isobe S.N."/>
            <person name="Edwards D."/>
            <person name="Erskine W."/>
        </authorList>
    </citation>
    <scope>NUCLEOTIDE SEQUENCE [LARGE SCALE GENOMIC DNA]</scope>
    <source>
        <strain evidence="3">cv. Daliak</strain>
    </source>
</reference>
<feature type="region of interest" description="Disordered" evidence="1">
    <location>
        <begin position="39"/>
        <end position="58"/>
    </location>
</feature>
<protein>
    <submittedName>
        <fullName evidence="2">Uncharacterized protein</fullName>
    </submittedName>
</protein>
<name>A0A2Z6MIH7_TRISU</name>
<sequence length="174" mass="19296">MSSFILDSKKVYVTTIDGRAQQSKLKEVINIEKEIINVEEAGENSPQHSPKDKEPSQNVLIYSEPVLTPVNQVDHRQIDESVLSPRTSFRAQDKQLEDELNANLGSDNDTDQALIVTTPNSKDSFVNATQVFSTTASASSATAVLRQTPERVLKDMEFLKDSWANMAEADEGLQ</sequence>
<evidence type="ECO:0000256" key="1">
    <source>
        <dbReference type="SAM" id="MobiDB-lite"/>
    </source>
</evidence>